<evidence type="ECO:0008006" key="4">
    <source>
        <dbReference type="Google" id="ProtNLM"/>
    </source>
</evidence>
<dbReference type="PANTHER" id="PTHR37252">
    <property type="entry name" value="POLYADENYLATE-BINDING PROTEIN-INTERACTING PROTEIN 6"/>
    <property type="match status" value="1"/>
</dbReference>
<organism evidence="2 3">
    <name type="scientific">Capsicum baccatum</name>
    <name type="common">Peruvian pepper</name>
    <dbReference type="NCBI Taxonomy" id="33114"/>
    <lineage>
        <taxon>Eukaryota</taxon>
        <taxon>Viridiplantae</taxon>
        <taxon>Streptophyta</taxon>
        <taxon>Embryophyta</taxon>
        <taxon>Tracheophyta</taxon>
        <taxon>Spermatophyta</taxon>
        <taxon>Magnoliopsida</taxon>
        <taxon>eudicotyledons</taxon>
        <taxon>Gunneridae</taxon>
        <taxon>Pentapetalae</taxon>
        <taxon>asterids</taxon>
        <taxon>lamiids</taxon>
        <taxon>Solanales</taxon>
        <taxon>Solanaceae</taxon>
        <taxon>Solanoideae</taxon>
        <taxon>Capsiceae</taxon>
        <taxon>Capsicum</taxon>
    </lineage>
</organism>
<evidence type="ECO:0000313" key="2">
    <source>
        <dbReference type="EMBL" id="PHT40777.1"/>
    </source>
</evidence>
<dbReference type="Gene3D" id="1.10.8.10">
    <property type="entry name" value="DNA helicase RuvA subunit, C-terminal domain"/>
    <property type="match status" value="1"/>
</dbReference>
<dbReference type="CDD" id="cd14371">
    <property type="entry name" value="CUE_CID7_like"/>
    <property type="match status" value="1"/>
</dbReference>
<reference evidence="2 3" key="1">
    <citation type="journal article" date="2017" name="Genome Biol.">
        <title>New reference genome sequences of hot pepper reveal the massive evolution of plant disease-resistance genes by retroduplication.</title>
        <authorList>
            <person name="Kim S."/>
            <person name="Park J."/>
            <person name="Yeom S.I."/>
            <person name="Kim Y.M."/>
            <person name="Seo E."/>
            <person name="Kim K.T."/>
            <person name="Kim M.S."/>
            <person name="Lee J.M."/>
            <person name="Cheong K."/>
            <person name="Shin H.S."/>
            <person name="Kim S.B."/>
            <person name="Han K."/>
            <person name="Lee J."/>
            <person name="Park M."/>
            <person name="Lee H.A."/>
            <person name="Lee H.Y."/>
            <person name="Lee Y."/>
            <person name="Oh S."/>
            <person name="Lee J.H."/>
            <person name="Choi E."/>
            <person name="Choi E."/>
            <person name="Lee S.E."/>
            <person name="Jeon J."/>
            <person name="Kim H."/>
            <person name="Choi G."/>
            <person name="Song H."/>
            <person name="Lee J."/>
            <person name="Lee S.C."/>
            <person name="Kwon J.K."/>
            <person name="Lee H.Y."/>
            <person name="Koo N."/>
            <person name="Hong Y."/>
            <person name="Kim R.W."/>
            <person name="Kang W.H."/>
            <person name="Huh J.H."/>
            <person name="Kang B.C."/>
            <person name="Yang T.J."/>
            <person name="Lee Y.H."/>
            <person name="Bennetzen J.L."/>
            <person name="Choi D."/>
        </authorList>
    </citation>
    <scope>NUCLEOTIDE SEQUENCE [LARGE SCALE GENOMIC DNA]</scope>
    <source>
        <strain evidence="3">cv. PBC81</strain>
    </source>
</reference>
<dbReference type="EMBL" id="MLFT02000008">
    <property type="protein sequence ID" value="PHT40777.1"/>
    <property type="molecule type" value="Genomic_DNA"/>
</dbReference>
<dbReference type="OrthoDB" id="769720at2759"/>
<keyword evidence="3" id="KW-1185">Reference proteome</keyword>
<dbReference type="AlphaFoldDB" id="A0A2G2W6C1"/>
<dbReference type="InterPro" id="IPR041806">
    <property type="entry name" value="CID5/6/7_CUE"/>
</dbReference>
<name>A0A2G2W6C1_CAPBA</name>
<gene>
    <name evidence="2" type="ORF">CQW23_19631</name>
</gene>
<dbReference type="Proteomes" id="UP000224567">
    <property type="component" value="Unassembled WGS sequence"/>
</dbReference>
<feature type="region of interest" description="Disordered" evidence="1">
    <location>
        <begin position="139"/>
        <end position="169"/>
    </location>
</feature>
<accession>A0A2G2W6C1</accession>
<protein>
    <recommendedName>
        <fullName evidence="4">Polyadenylate-binding protein-interacting protein 6</fullName>
    </recommendedName>
</protein>
<dbReference type="InterPro" id="IPR038981">
    <property type="entry name" value="CID5/CID6"/>
</dbReference>
<reference evidence="3" key="2">
    <citation type="journal article" date="2017" name="J. Anim. Genet.">
        <title>Multiple reference genome sequences of hot pepper reveal the massive evolution of plant disease resistance genes by retroduplication.</title>
        <authorList>
            <person name="Kim S."/>
            <person name="Park J."/>
            <person name="Yeom S.-I."/>
            <person name="Kim Y.-M."/>
            <person name="Seo E."/>
            <person name="Kim K.-T."/>
            <person name="Kim M.-S."/>
            <person name="Lee J.M."/>
            <person name="Cheong K."/>
            <person name="Shin H.-S."/>
            <person name="Kim S.-B."/>
            <person name="Han K."/>
            <person name="Lee J."/>
            <person name="Park M."/>
            <person name="Lee H.-A."/>
            <person name="Lee H.-Y."/>
            <person name="Lee Y."/>
            <person name="Oh S."/>
            <person name="Lee J.H."/>
            <person name="Choi E."/>
            <person name="Choi E."/>
            <person name="Lee S.E."/>
            <person name="Jeon J."/>
            <person name="Kim H."/>
            <person name="Choi G."/>
            <person name="Song H."/>
            <person name="Lee J."/>
            <person name="Lee S.-C."/>
            <person name="Kwon J.-K."/>
            <person name="Lee H.-Y."/>
            <person name="Koo N."/>
            <person name="Hong Y."/>
            <person name="Kim R.W."/>
            <person name="Kang W.-H."/>
            <person name="Huh J.H."/>
            <person name="Kang B.-C."/>
            <person name="Yang T.-J."/>
            <person name="Lee Y.-H."/>
            <person name="Bennetzen J.L."/>
            <person name="Choi D."/>
        </authorList>
    </citation>
    <scope>NUCLEOTIDE SEQUENCE [LARGE SCALE GENOMIC DNA]</scope>
    <source>
        <strain evidence="3">cv. PBC81</strain>
    </source>
</reference>
<comment type="caution">
    <text evidence="2">The sequence shown here is derived from an EMBL/GenBank/DDBJ whole genome shotgun (WGS) entry which is preliminary data.</text>
</comment>
<sequence>MGQGRSGLSGGKDAGSEAEMVWACEEEMHRCPNAKNNSLQQPGSADILMSKKLIFSLHNMFVTCVTLTMVDCSYFFSTVNSICPAPMKTGTSTLNPYAESYVPISKRGAPDGNKEARSPKEFKSGSEAVWLASGVTAARNQHPTPQSADQYKLKGHSAYGSPSHSPVGSMGKQVLGEESYMDLAYLQMTFPGMSDESLSEVYLANKCDLDAAVDMLNQLEIYSGDYSEQLPDTLDIGDVSDLGISGDSSSQKLKTVIGEPATVASSSGLSDSGPGS</sequence>
<evidence type="ECO:0000256" key="1">
    <source>
        <dbReference type="SAM" id="MobiDB-lite"/>
    </source>
</evidence>
<dbReference type="PANTHER" id="PTHR37252:SF3">
    <property type="entry name" value="POLYADENYLATE-BINDING PROTEIN-INTERACTING PROTEIN 6"/>
    <property type="match status" value="1"/>
</dbReference>
<proteinExistence type="predicted"/>
<evidence type="ECO:0000313" key="3">
    <source>
        <dbReference type="Proteomes" id="UP000224567"/>
    </source>
</evidence>
<dbReference type="STRING" id="33114.A0A2G2W6C1"/>
<feature type="compositionally biased region" description="Polar residues" evidence="1">
    <location>
        <begin position="139"/>
        <end position="149"/>
    </location>
</feature>